<feature type="compositionally biased region" description="Polar residues" evidence="1">
    <location>
        <begin position="147"/>
        <end position="166"/>
    </location>
</feature>
<accession>A0A1L9SN68</accession>
<dbReference type="OrthoDB" id="4186058at2759"/>
<name>A0A1L9SN68_9EURO</name>
<dbReference type="EMBL" id="KV878339">
    <property type="protein sequence ID" value="OJJ48650.1"/>
    <property type="molecule type" value="Genomic_DNA"/>
</dbReference>
<dbReference type="VEuPathDB" id="FungiDB:ASPZODRAFT_1651542"/>
<keyword evidence="3" id="KW-1185">Reference proteome</keyword>
<protein>
    <submittedName>
        <fullName evidence="2">Uncharacterized protein</fullName>
    </submittedName>
</protein>
<dbReference type="Proteomes" id="UP000184188">
    <property type="component" value="Unassembled WGS sequence"/>
</dbReference>
<sequence>MTTSSINDIQGQDTGYDADVEVVKPYEIEEPDDEYAIESPRPGTPVKALEGAGGWQEELVDSMQELYCDSDTTQSPLRDGSKRGLKRKPTNSSRPEVGCQSQPAEKSSETTAALSPKRLRRRSRRSREGFRPGRAAAALWHIHSRTPSCEISTPAGRSTSASTFETANEEVRCSDNMDTSID</sequence>
<gene>
    <name evidence="2" type="ORF">ASPZODRAFT_1651542</name>
</gene>
<proteinExistence type="predicted"/>
<evidence type="ECO:0000313" key="3">
    <source>
        <dbReference type="Proteomes" id="UP000184188"/>
    </source>
</evidence>
<evidence type="ECO:0000256" key="1">
    <source>
        <dbReference type="SAM" id="MobiDB-lite"/>
    </source>
</evidence>
<dbReference type="GeneID" id="34613163"/>
<reference evidence="3" key="1">
    <citation type="journal article" date="2017" name="Genome Biol.">
        <title>Comparative genomics reveals high biological diversity and specific adaptations in the industrially and medically important fungal genus Aspergillus.</title>
        <authorList>
            <person name="de Vries R.P."/>
            <person name="Riley R."/>
            <person name="Wiebenga A."/>
            <person name="Aguilar-Osorio G."/>
            <person name="Amillis S."/>
            <person name="Uchima C.A."/>
            <person name="Anderluh G."/>
            <person name="Asadollahi M."/>
            <person name="Askin M."/>
            <person name="Barry K."/>
            <person name="Battaglia E."/>
            <person name="Bayram O."/>
            <person name="Benocci T."/>
            <person name="Braus-Stromeyer S.A."/>
            <person name="Caldana C."/>
            <person name="Canovas D."/>
            <person name="Cerqueira G.C."/>
            <person name="Chen F."/>
            <person name="Chen W."/>
            <person name="Choi C."/>
            <person name="Clum A."/>
            <person name="Dos Santos R.A."/>
            <person name="Damasio A.R."/>
            <person name="Diallinas G."/>
            <person name="Emri T."/>
            <person name="Fekete E."/>
            <person name="Flipphi M."/>
            <person name="Freyberg S."/>
            <person name="Gallo A."/>
            <person name="Gournas C."/>
            <person name="Habgood R."/>
            <person name="Hainaut M."/>
            <person name="Harispe M.L."/>
            <person name="Henrissat B."/>
            <person name="Hilden K.S."/>
            <person name="Hope R."/>
            <person name="Hossain A."/>
            <person name="Karabika E."/>
            <person name="Karaffa L."/>
            <person name="Karanyi Z."/>
            <person name="Krasevec N."/>
            <person name="Kuo A."/>
            <person name="Kusch H."/>
            <person name="LaButti K."/>
            <person name="Lagendijk E.L."/>
            <person name="Lapidus A."/>
            <person name="Levasseur A."/>
            <person name="Lindquist E."/>
            <person name="Lipzen A."/>
            <person name="Logrieco A.F."/>
            <person name="MacCabe A."/>
            <person name="Maekelae M.R."/>
            <person name="Malavazi I."/>
            <person name="Melin P."/>
            <person name="Meyer V."/>
            <person name="Mielnichuk N."/>
            <person name="Miskei M."/>
            <person name="Molnar A.P."/>
            <person name="Mule G."/>
            <person name="Ngan C.Y."/>
            <person name="Orejas M."/>
            <person name="Orosz E."/>
            <person name="Ouedraogo J.P."/>
            <person name="Overkamp K.M."/>
            <person name="Park H.-S."/>
            <person name="Perrone G."/>
            <person name="Piumi F."/>
            <person name="Punt P.J."/>
            <person name="Ram A.F."/>
            <person name="Ramon A."/>
            <person name="Rauscher S."/>
            <person name="Record E."/>
            <person name="Riano-Pachon D.M."/>
            <person name="Robert V."/>
            <person name="Roehrig J."/>
            <person name="Ruller R."/>
            <person name="Salamov A."/>
            <person name="Salih N.S."/>
            <person name="Samson R.A."/>
            <person name="Sandor E."/>
            <person name="Sanguinetti M."/>
            <person name="Schuetze T."/>
            <person name="Sepcic K."/>
            <person name="Shelest E."/>
            <person name="Sherlock G."/>
            <person name="Sophianopoulou V."/>
            <person name="Squina F.M."/>
            <person name="Sun H."/>
            <person name="Susca A."/>
            <person name="Todd R.B."/>
            <person name="Tsang A."/>
            <person name="Unkles S.E."/>
            <person name="van de Wiele N."/>
            <person name="van Rossen-Uffink D."/>
            <person name="Oliveira J.V."/>
            <person name="Vesth T.C."/>
            <person name="Visser J."/>
            <person name="Yu J.-H."/>
            <person name="Zhou M."/>
            <person name="Andersen M.R."/>
            <person name="Archer D.B."/>
            <person name="Baker S.E."/>
            <person name="Benoit I."/>
            <person name="Brakhage A.A."/>
            <person name="Braus G.H."/>
            <person name="Fischer R."/>
            <person name="Frisvad J.C."/>
            <person name="Goldman G.H."/>
            <person name="Houbraken J."/>
            <person name="Oakley B."/>
            <person name="Pocsi I."/>
            <person name="Scazzocchio C."/>
            <person name="Seiboth B."/>
            <person name="vanKuyk P.A."/>
            <person name="Wortman J."/>
            <person name="Dyer P.S."/>
            <person name="Grigoriev I.V."/>
        </authorList>
    </citation>
    <scope>NUCLEOTIDE SEQUENCE [LARGE SCALE GENOMIC DNA]</scope>
    <source>
        <strain evidence="3">CBS 506.65</strain>
    </source>
</reference>
<feature type="compositionally biased region" description="Polar residues" evidence="1">
    <location>
        <begin position="90"/>
        <end position="113"/>
    </location>
</feature>
<feature type="region of interest" description="Disordered" evidence="1">
    <location>
        <begin position="28"/>
        <end position="55"/>
    </location>
</feature>
<feature type="region of interest" description="Disordered" evidence="1">
    <location>
        <begin position="68"/>
        <end position="132"/>
    </location>
</feature>
<dbReference type="AlphaFoldDB" id="A0A1L9SN68"/>
<feature type="region of interest" description="Disordered" evidence="1">
    <location>
        <begin position="147"/>
        <end position="182"/>
    </location>
</feature>
<organism evidence="2 3">
    <name type="scientific">Penicilliopsis zonata CBS 506.65</name>
    <dbReference type="NCBI Taxonomy" id="1073090"/>
    <lineage>
        <taxon>Eukaryota</taxon>
        <taxon>Fungi</taxon>
        <taxon>Dikarya</taxon>
        <taxon>Ascomycota</taxon>
        <taxon>Pezizomycotina</taxon>
        <taxon>Eurotiomycetes</taxon>
        <taxon>Eurotiomycetidae</taxon>
        <taxon>Eurotiales</taxon>
        <taxon>Aspergillaceae</taxon>
        <taxon>Penicilliopsis</taxon>
    </lineage>
</organism>
<evidence type="ECO:0000313" key="2">
    <source>
        <dbReference type="EMBL" id="OJJ48650.1"/>
    </source>
</evidence>
<dbReference type="RefSeq" id="XP_022583160.1">
    <property type="nucleotide sequence ID" value="XM_022726699.1"/>
</dbReference>